<comment type="subunit">
    <text evidence="6">Homotetramer, a dimer of dimers. One homotetramer interacts with 1 SecA dimer.</text>
</comment>
<dbReference type="Proteomes" id="UP000580517">
    <property type="component" value="Unassembled WGS sequence"/>
</dbReference>
<dbReference type="HAMAP" id="MF_00821">
    <property type="entry name" value="SecB"/>
    <property type="match status" value="1"/>
</dbReference>
<dbReference type="Gene3D" id="3.10.420.10">
    <property type="entry name" value="SecB-like"/>
    <property type="match status" value="1"/>
</dbReference>
<dbReference type="PRINTS" id="PR01594">
    <property type="entry name" value="SECBCHAPRONE"/>
</dbReference>
<dbReference type="NCBIfam" id="NF004394">
    <property type="entry name" value="PRK05751.1-5"/>
    <property type="match status" value="1"/>
</dbReference>
<organism evidence="8 9">
    <name type="scientific">Allopusillimonas soli</name>
    <dbReference type="NCBI Taxonomy" id="659016"/>
    <lineage>
        <taxon>Bacteria</taxon>
        <taxon>Pseudomonadati</taxon>
        <taxon>Pseudomonadota</taxon>
        <taxon>Betaproteobacteria</taxon>
        <taxon>Burkholderiales</taxon>
        <taxon>Alcaligenaceae</taxon>
        <taxon>Allopusillimonas</taxon>
    </lineage>
</organism>
<keyword evidence="5 6" id="KW-0143">Chaperone</keyword>
<comment type="subcellular location">
    <subcellularLocation>
        <location evidence="6">Cytoplasm</location>
    </subcellularLocation>
</comment>
<dbReference type="InterPro" id="IPR003708">
    <property type="entry name" value="SecB"/>
</dbReference>
<keyword evidence="6" id="KW-0963">Cytoplasm</keyword>
<dbReference type="GO" id="GO:0006457">
    <property type="term" value="P:protein folding"/>
    <property type="evidence" value="ECO:0007669"/>
    <property type="project" value="UniProtKB-UniRule"/>
</dbReference>
<dbReference type="GO" id="GO:0051262">
    <property type="term" value="P:protein tetramerization"/>
    <property type="evidence" value="ECO:0007669"/>
    <property type="project" value="InterPro"/>
</dbReference>
<evidence type="ECO:0000256" key="5">
    <source>
        <dbReference type="ARBA" id="ARBA00023186"/>
    </source>
</evidence>
<evidence type="ECO:0000313" key="9">
    <source>
        <dbReference type="Proteomes" id="UP000580517"/>
    </source>
</evidence>
<evidence type="ECO:0000256" key="2">
    <source>
        <dbReference type="ARBA" id="ARBA00022448"/>
    </source>
</evidence>
<keyword evidence="2 6" id="KW-0813">Transport</keyword>
<dbReference type="NCBIfam" id="TIGR00809">
    <property type="entry name" value="secB"/>
    <property type="match status" value="1"/>
</dbReference>
<sequence>MAEQNANSQDQQQENAPAFSLQRTYVKDLSLEMPNAPQIFLEQEGPAVEVSINVGGQRLADTVYEATVTATVTTRIQDKVLYLVEATQAGIFEAANIPAEQLDPLIGIVCPTMLYPYLRATIADAINRTSLPALHLTEVNFQSLYEQRLAQAAEAQQKDGKQDSGLYVPPGATKQ</sequence>
<dbReference type="SUPFAM" id="SSF54611">
    <property type="entry name" value="SecB-like"/>
    <property type="match status" value="1"/>
</dbReference>
<dbReference type="AlphaFoldDB" id="A0A853FC90"/>
<keyword evidence="3 6" id="KW-0653">Protein transport</keyword>
<feature type="region of interest" description="Disordered" evidence="7">
    <location>
        <begin position="155"/>
        <end position="175"/>
    </location>
</feature>
<evidence type="ECO:0000256" key="6">
    <source>
        <dbReference type="HAMAP-Rule" id="MF_00821"/>
    </source>
</evidence>
<reference evidence="8 9" key="1">
    <citation type="submission" date="2020-07" db="EMBL/GenBank/DDBJ databases">
        <title>Taxonomic revisions and descriptions of new bacterial species based on genomic comparisons in the high-G+C-content subgroup of the family Alcaligenaceae.</title>
        <authorList>
            <person name="Szabo A."/>
            <person name="Felfoldi T."/>
        </authorList>
    </citation>
    <scope>NUCLEOTIDE SEQUENCE [LARGE SCALE GENOMIC DNA]</scope>
    <source>
        <strain evidence="8 9">DSM 25264</strain>
    </source>
</reference>
<proteinExistence type="inferred from homology"/>
<dbReference type="Pfam" id="PF02556">
    <property type="entry name" value="SecB"/>
    <property type="match status" value="1"/>
</dbReference>
<evidence type="ECO:0000256" key="4">
    <source>
        <dbReference type="ARBA" id="ARBA00023010"/>
    </source>
</evidence>
<comment type="similarity">
    <text evidence="1 6">Belongs to the SecB family.</text>
</comment>
<dbReference type="PANTHER" id="PTHR36918">
    <property type="match status" value="1"/>
</dbReference>
<dbReference type="InterPro" id="IPR035958">
    <property type="entry name" value="SecB-like_sf"/>
</dbReference>
<comment type="function">
    <text evidence="6">One of the proteins required for the normal export of preproteins out of the cell cytoplasm. It is a molecular chaperone that binds to a subset of precursor proteins, maintaining them in a translocation-competent state. It also specifically binds to its receptor SecA.</text>
</comment>
<evidence type="ECO:0000256" key="3">
    <source>
        <dbReference type="ARBA" id="ARBA00022927"/>
    </source>
</evidence>
<dbReference type="RefSeq" id="WP_129969313.1">
    <property type="nucleotide sequence ID" value="NZ_JACCEW010000003.1"/>
</dbReference>
<evidence type="ECO:0000256" key="1">
    <source>
        <dbReference type="ARBA" id="ARBA00009990"/>
    </source>
</evidence>
<protein>
    <recommendedName>
        <fullName evidence="6">Protein-export protein SecB</fullName>
    </recommendedName>
</protein>
<dbReference type="GO" id="GO:0051082">
    <property type="term" value="F:unfolded protein binding"/>
    <property type="evidence" value="ECO:0007669"/>
    <property type="project" value="InterPro"/>
</dbReference>
<name>A0A853FC90_9BURK</name>
<dbReference type="GO" id="GO:0005737">
    <property type="term" value="C:cytoplasm"/>
    <property type="evidence" value="ECO:0007669"/>
    <property type="project" value="UniProtKB-SubCell"/>
</dbReference>
<keyword evidence="9" id="KW-1185">Reference proteome</keyword>
<dbReference type="EMBL" id="JACCEW010000003">
    <property type="protein sequence ID" value="NYT37557.1"/>
    <property type="molecule type" value="Genomic_DNA"/>
</dbReference>
<accession>A0A853FC90</accession>
<comment type="caution">
    <text evidence="8">The sequence shown here is derived from an EMBL/GenBank/DDBJ whole genome shotgun (WGS) entry which is preliminary data.</text>
</comment>
<keyword evidence="4 6" id="KW-0811">Translocation</keyword>
<dbReference type="PANTHER" id="PTHR36918:SF1">
    <property type="entry name" value="PROTEIN-EXPORT PROTEIN SECB"/>
    <property type="match status" value="1"/>
</dbReference>
<dbReference type="OrthoDB" id="9795145at2"/>
<dbReference type="GO" id="GO:0015031">
    <property type="term" value="P:protein transport"/>
    <property type="evidence" value="ECO:0007669"/>
    <property type="project" value="UniProtKB-UniRule"/>
</dbReference>
<evidence type="ECO:0000313" key="8">
    <source>
        <dbReference type="EMBL" id="NYT37557.1"/>
    </source>
</evidence>
<evidence type="ECO:0000256" key="7">
    <source>
        <dbReference type="SAM" id="MobiDB-lite"/>
    </source>
</evidence>
<gene>
    <name evidence="6 8" type="primary">secB</name>
    <name evidence="8" type="ORF">H0A68_11785</name>
</gene>